<dbReference type="NCBIfam" id="TIGR02681">
    <property type="entry name" value="phage_pRha"/>
    <property type="match status" value="1"/>
</dbReference>
<dbReference type="Proteomes" id="UP000430368">
    <property type="component" value="Chromosome"/>
</dbReference>
<accession>A0ABX6GHK5</accession>
<sequence>MFSQVLDHQSAGRYSPCAAAKSAAGIGVPVFTRAHNRAKAVFLCAAQLHLSMVGRAGQPQGWPGSRVTGYANPVRLTTSVIGVSGGELNNLSHEAVIMTTIPAQTQPEITIVDGHAVTTSIAVAKYFGKQHQHVTQKIENLECSERFLTSNFSLVPYEHNGNTYKLYQITRDGFAFLAMGFTGKRAAIFKEHYINAFNAMEAKLSAGAPAFPERIELLITLENGVIVDSRPVQKGEVVASLDTFIELTERRGYLVIHPDDLKSLSLGHKKREG</sequence>
<dbReference type="Pfam" id="PF10554">
    <property type="entry name" value="Phage_ASH"/>
    <property type="match status" value="1"/>
</dbReference>
<organism evidence="1 2">
    <name type="scientific">Serratia rhizosphaerae</name>
    <dbReference type="NCBI Taxonomy" id="2597702"/>
    <lineage>
        <taxon>Bacteria</taxon>
        <taxon>Pseudomonadati</taxon>
        <taxon>Pseudomonadota</taxon>
        <taxon>Gammaproteobacteria</taxon>
        <taxon>Enterobacterales</taxon>
        <taxon>Yersiniaceae</taxon>
        <taxon>Serratia</taxon>
    </lineage>
</organism>
<dbReference type="InterPro" id="IPR014054">
    <property type="entry name" value="Phage_regulatory_Rha"/>
</dbReference>
<protein>
    <submittedName>
        <fullName evidence="1">Transcriptional regulator</fullName>
    </submittedName>
</protein>
<keyword evidence="2" id="KW-1185">Reference proteome</keyword>
<proteinExistence type="predicted"/>
<dbReference type="RefSeq" id="WP_160027227.1">
    <property type="nucleotide sequence ID" value="NZ_CP041764.1"/>
</dbReference>
<name>A0ABX6GHK5_9GAMM</name>
<dbReference type="InterPro" id="IPR018880">
    <property type="entry name" value="Phage_P4_Ash"/>
</dbReference>
<dbReference type="EMBL" id="CP041764">
    <property type="protein sequence ID" value="QHA85724.1"/>
    <property type="molecule type" value="Genomic_DNA"/>
</dbReference>
<evidence type="ECO:0000313" key="1">
    <source>
        <dbReference type="EMBL" id="QHA85724.1"/>
    </source>
</evidence>
<evidence type="ECO:0000313" key="2">
    <source>
        <dbReference type="Proteomes" id="UP000430368"/>
    </source>
</evidence>
<dbReference type="Pfam" id="PF09669">
    <property type="entry name" value="Phage_pRha"/>
    <property type="match status" value="1"/>
</dbReference>
<reference evidence="1 2" key="1">
    <citation type="submission" date="2019-07" db="EMBL/GenBank/DDBJ databases">
        <title>Serratia dokdonensis sp. nov., an elicitor of systemic resistance in Nicotiana Tabacum.</title>
        <authorList>
            <person name="Son J.-S."/>
            <person name="Hwang Y.-J."/>
            <person name="Lee S.-Y."/>
            <person name="Ghim S.-Y."/>
        </authorList>
    </citation>
    <scope>NUCLEOTIDE SEQUENCE [LARGE SCALE GENOMIC DNA]</scope>
    <source>
        <strain evidence="1 2">KUDC3025</strain>
    </source>
</reference>
<gene>
    <name evidence="1" type="ORF">FO014_01325</name>
</gene>